<dbReference type="GO" id="GO:0030692">
    <property type="term" value="C:Noc4p-Nop14p complex"/>
    <property type="evidence" value="ECO:0007669"/>
    <property type="project" value="TreeGrafter"/>
</dbReference>
<dbReference type="PANTHER" id="PTHR12455">
    <property type="entry name" value="NUCLEOLAR COMPLEX PROTEIN 4"/>
    <property type="match status" value="1"/>
</dbReference>
<evidence type="ECO:0000313" key="3">
    <source>
        <dbReference type="EMBL" id="CAI9300031.1"/>
    </source>
</evidence>
<evidence type="ECO:0000313" key="4">
    <source>
        <dbReference type="Proteomes" id="UP001177003"/>
    </source>
</evidence>
<proteinExistence type="inferred from homology"/>
<evidence type="ECO:0000256" key="1">
    <source>
        <dbReference type="ARBA" id="ARBA00007797"/>
    </source>
</evidence>
<dbReference type="PANTHER" id="PTHR12455:SF0">
    <property type="entry name" value="NUCLEOLAR COMPLEX PROTEIN 4 HOMOLOG"/>
    <property type="match status" value="1"/>
</dbReference>
<sequence length="131" mass="14526">MRCLSSLPGYVQRPNSVPNYNDEITFQSYLAAAFAKKLSKLALTVPPSGGLVIIALIHNLLRRHPSINCLVHQEDDGETETVKSGIDHFNNEETDLLKTNAMKSVTSKSQLEQQKRDEVFLKDGIPTLFAG</sequence>
<name>A0AA35ZXJ2_LACSI</name>
<dbReference type="AlphaFoldDB" id="A0AA35ZXJ2"/>
<dbReference type="EMBL" id="OX465084">
    <property type="protein sequence ID" value="CAI9300031.1"/>
    <property type="molecule type" value="Genomic_DNA"/>
</dbReference>
<dbReference type="InterPro" id="IPR005612">
    <property type="entry name" value="CCAAT-binding_factor"/>
</dbReference>
<dbReference type="Pfam" id="PF03914">
    <property type="entry name" value="CBF"/>
    <property type="match status" value="1"/>
</dbReference>
<dbReference type="GO" id="GO:0042254">
    <property type="term" value="P:ribosome biogenesis"/>
    <property type="evidence" value="ECO:0007669"/>
    <property type="project" value="InterPro"/>
</dbReference>
<gene>
    <name evidence="3" type="ORF">LSALG_LOCUS38703</name>
</gene>
<dbReference type="InterPro" id="IPR027193">
    <property type="entry name" value="Noc4"/>
</dbReference>
<dbReference type="GO" id="GO:0032040">
    <property type="term" value="C:small-subunit processome"/>
    <property type="evidence" value="ECO:0007669"/>
    <property type="project" value="TreeGrafter"/>
</dbReference>
<evidence type="ECO:0000259" key="2">
    <source>
        <dbReference type="Pfam" id="PF03914"/>
    </source>
</evidence>
<keyword evidence="4" id="KW-1185">Reference proteome</keyword>
<organism evidence="3 4">
    <name type="scientific">Lactuca saligna</name>
    <name type="common">Willowleaf lettuce</name>
    <dbReference type="NCBI Taxonomy" id="75948"/>
    <lineage>
        <taxon>Eukaryota</taxon>
        <taxon>Viridiplantae</taxon>
        <taxon>Streptophyta</taxon>
        <taxon>Embryophyta</taxon>
        <taxon>Tracheophyta</taxon>
        <taxon>Spermatophyta</taxon>
        <taxon>Magnoliopsida</taxon>
        <taxon>eudicotyledons</taxon>
        <taxon>Gunneridae</taxon>
        <taxon>Pentapetalae</taxon>
        <taxon>asterids</taxon>
        <taxon>campanulids</taxon>
        <taxon>Asterales</taxon>
        <taxon>Asteraceae</taxon>
        <taxon>Cichorioideae</taxon>
        <taxon>Cichorieae</taxon>
        <taxon>Lactucinae</taxon>
        <taxon>Lactuca</taxon>
    </lineage>
</organism>
<accession>A0AA35ZXJ2</accession>
<comment type="similarity">
    <text evidence="1">Belongs to the CBF/MAK21 family.</text>
</comment>
<feature type="domain" description="CCAAT-binding factor" evidence="2">
    <location>
        <begin position="27"/>
        <end position="105"/>
    </location>
</feature>
<protein>
    <recommendedName>
        <fullName evidence="2">CCAAT-binding factor domain-containing protein</fullName>
    </recommendedName>
</protein>
<dbReference type="Proteomes" id="UP001177003">
    <property type="component" value="Chromosome 8"/>
</dbReference>
<reference evidence="3" key="1">
    <citation type="submission" date="2023-04" db="EMBL/GenBank/DDBJ databases">
        <authorList>
            <person name="Vijverberg K."/>
            <person name="Xiong W."/>
            <person name="Schranz E."/>
        </authorList>
    </citation>
    <scope>NUCLEOTIDE SEQUENCE</scope>
</reference>